<dbReference type="OrthoDB" id="501284at2"/>
<dbReference type="PROSITE" id="PS50994">
    <property type="entry name" value="INTEGRASE"/>
    <property type="match status" value="1"/>
</dbReference>
<dbReference type="Pfam" id="PF09299">
    <property type="entry name" value="Mu-transpos_C"/>
    <property type="match status" value="1"/>
</dbReference>
<name>A0A7Z9E142_9CYAN</name>
<dbReference type="RefSeq" id="WP_083623207.1">
    <property type="nucleotide sequence ID" value="NZ_LR734875.1"/>
</dbReference>
<dbReference type="InterPro" id="IPR015378">
    <property type="entry name" value="Transposase-like_Mu_C"/>
</dbReference>
<accession>A0A7Z9E142</accession>
<dbReference type="Gene3D" id="3.30.420.10">
    <property type="entry name" value="Ribonuclease H-like superfamily/Ribonuclease H"/>
    <property type="match status" value="1"/>
</dbReference>
<dbReference type="InterPro" id="IPR014833">
    <property type="entry name" value="TnsA_N"/>
</dbReference>
<dbReference type="InterPro" id="IPR012337">
    <property type="entry name" value="RNaseH-like_sf"/>
</dbReference>
<keyword evidence="3" id="KW-1185">Reference proteome</keyword>
<dbReference type="InterPro" id="IPR036397">
    <property type="entry name" value="RNaseH_sf"/>
</dbReference>
<feature type="domain" description="Integrase catalytic" evidence="1">
    <location>
        <begin position="513"/>
        <end position="707"/>
    </location>
</feature>
<evidence type="ECO:0000313" key="2">
    <source>
        <dbReference type="EMBL" id="VXD20452.1"/>
    </source>
</evidence>
<evidence type="ECO:0000313" key="3">
    <source>
        <dbReference type="Proteomes" id="UP000184550"/>
    </source>
</evidence>
<proteinExistence type="predicted"/>
<dbReference type="SUPFAM" id="SSF53098">
    <property type="entry name" value="Ribonuclease H-like"/>
    <property type="match status" value="1"/>
</dbReference>
<sequence length="918" mass="107170">MLSDTEFQAWCDRLQLSQQQRDWVNQIRTSPPVRKVKGSSRNVHGPYASKKMGRTIQFESHTVELPAIIQFYENDDSVLEYWDQPIKLTIKCSPQGKQATTIAHYPDFFVMKKNRCGFEEWKTEKKLDTLSKEQAYRYQNLEGKWVDIIVQEYIKSLGYYYSLRSDSEIDWVKYRNQKYLQPYKQGYLDQQYILDEQVEFHIKEIIINNPGINLTNLIKKAQNASIDDINTLMALEKVYVDLSAVALIEQDRVHLFRDQATAEAYITATHDYSEPVSSSVQIVDLKVGSSFLLDGKSVTIDHIGESKIILKGEQGIIRWTHAEFQQLVELGEISYLQTKEQTTLDEEGWQQYFIEASPKALEIANQRYQAIKPLLDGESYDSLDCNRPERTLREWKAKYRKAKQEHGVGLVGLIPQYKGNPTPRYSDEDLEFIDKVIEEHYETFKQKNAWQTYLILRDKWEESGLTSPIPSHTFYYERLKKRNSYKQTKRRMGSRAANSLLGPWLIKPTTPRHGDRPLEIVHIDHTQLDVQCVCPYSKKNLGRPWVTGMIDAYSRRILALYLTFDHPSYRSCMMAIRICVQRFGRFPEWIVVDNGKEFQSTYFETLLARFEASKKHRPKDVPKFSSIIERWFGSQNTEFINNLRGNTQIMKHVRLVKKENNPKNLAVWNLEELYDYLAFGYAYGVYDRSEHPALEGMSPQQAFESRLAKTGHRPHQYIKYDEQFKILTLPTNNKGTAKVIPGKGVRINYQDYWSDEFYSVENQSVPVRYDPLDYGIAYAYVNNHWVKCLSNYYMKFQGYSEKAVEIASTVCKRKQQRYNQSQYVGAKEIVDLLNNAEEHEEIMLQIRRDQSAKLVYNLIEGTLSSAVLNSGDIKQPSAPKTKEIEETILDREEEILQPSLSREINLDNIKPFADGDLW</sequence>
<protein>
    <submittedName>
        <fullName evidence="2">Integrase catalytic region</fullName>
    </submittedName>
</protein>
<comment type="caution">
    <text evidence="2">The sequence shown here is derived from an EMBL/GenBank/DDBJ whole genome shotgun (WGS) entry which is preliminary data.</text>
</comment>
<reference evidence="2" key="1">
    <citation type="submission" date="2019-10" db="EMBL/GenBank/DDBJ databases">
        <authorList>
            <consortium name="Genoscope - CEA"/>
            <person name="William W."/>
        </authorList>
    </citation>
    <scope>NUCLEOTIDE SEQUENCE [LARGE SCALE GENOMIC DNA]</scope>
    <source>
        <strain evidence="2">BBR_PRJEB10992</strain>
    </source>
</reference>
<dbReference type="Pfam" id="PF08722">
    <property type="entry name" value="Tn7_TnsA-like_N"/>
    <property type="match status" value="1"/>
</dbReference>
<evidence type="ECO:0000259" key="1">
    <source>
        <dbReference type="PROSITE" id="PS50994"/>
    </source>
</evidence>
<organism evidence="2 3">
    <name type="scientific">Planktothrix serta PCC 8927</name>
    <dbReference type="NCBI Taxonomy" id="671068"/>
    <lineage>
        <taxon>Bacteria</taxon>
        <taxon>Bacillati</taxon>
        <taxon>Cyanobacteriota</taxon>
        <taxon>Cyanophyceae</taxon>
        <taxon>Oscillatoriophycideae</taxon>
        <taxon>Oscillatoriales</taxon>
        <taxon>Microcoleaceae</taxon>
        <taxon>Planktothrix</taxon>
    </lineage>
</organism>
<dbReference type="EMBL" id="CZCU02000145">
    <property type="protein sequence ID" value="VXD20452.1"/>
    <property type="molecule type" value="Genomic_DNA"/>
</dbReference>
<gene>
    <name evidence="2" type="ORF">PL8927_690171</name>
</gene>
<dbReference type="GO" id="GO:0003676">
    <property type="term" value="F:nucleic acid binding"/>
    <property type="evidence" value="ECO:0007669"/>
    <property type="project" value="InterPro"/>
</dbReference>
<dbReference type="InterPro" id="IPR001584">
    <property type="entry name" value="Integrase_cat-core"/>
</dbReference>
<dbReference type="GO" id="GO:0015074">
    <property type="term" value="P:DNA integration"/>
    <property type="evidence" value="ECO:0007669"/>
    <property type="project" value="InterPro"/>
</dbReference>
<dbReference type="Proteomes" id="UP000184550">
    <property type="component" value="Unassembled WGS sequence"/>
</dbReference>
<dbReference type="AlphaFoldDB" id="A0A7Z9E142"/>